<proteinExistence type="predicted"/>
<feature type="transmembrane region" description="Helical" evidence="1">
    <location>
        <begin position="6"/>
        <end position="25"/>
    </location>
</feature>
<keyword evidence="1" id="KW-1133">Transmembrane helix</keyword>
<name>A0A8J7DNN7_9CYAN</name>
<gene>
    <name evidence="2" type="ORF">IQ241_13855</name>
</gene>
<accession>A0A8J7DNN7</accession>
<dbReference type="EMBL" id="JADEXG010000031">
    <property type="protein sequence ID" value="MBE9078365.1"/>
    <property type="molecule type" value="Genomic_DNA"/>
</dbReference>
<dbReference type="Proteomes" id="UP000636505">
    <property type="component" value="Unassembled WGS sequence"/>
</dbReference>
<comment type="caution">
    <text evidence="2">The sequence shown here is derived from an EMBL/GenBank/DDBJ whole genome shotgun (WGS) entry which is preliminary data.</text>
</comment>
<keyword evidence="1" id="KW-0472">Membrane</keyword>
<evidence type="ECO:0000313" key="3">
    <source>
        <dbReference type="Proteomes" id="UP000636505"/>
    </source>
</evidence>
<dbReference type="AlphaFoldDB" id="A0A8J7DNN7"/>
<protein>
    <submittedName>
        <fullName evidence="2">Uncharacterized protein</fullName>
    </submittedName>
</protein>
<feature type="transmembrane region" description="Helical" evidence="1">
    <location>
        <begin position="45"/>
        <end position="67"/>
    </location>
</feature>
<keyword evidence="3" id="KW-1185">Reference proteome</keyword>
<keyword evidence="1" id="KW-0812">Transmembrane</keyword>
<evidence type="ECO:0000313" key="2">
    <source>
        <dbReference type="EMBL" id="MBE9078365.1"/>
    </source>
</evidence>
<dbReference type="RefSeq" id="WP_193908143.1">
    <property type="nucleotide sequence ID" value="NZ_JADEXG010000031.1"/>
</dbReference>
<reference evidence="2" key="1">
    <citation type="submission" date="2020-10" db="EMBL/GenBank/DDBJ databases">
        <authorList>
            <person name="Castelo-Branco R."/>
            <person name="Eusebio N."/>
            <person name="Adriana R."/>
            <person name="Vieira A."/>
            <person name="Brugerolle De Fraissinette N."/>
            <person name="Rezende De Castro R."/>
            <person name="Schneider M.P."/>
            <person name="Vasconcelos V."/>
            <person name="Leao P.N."/>
        </authorList>
    </citation>
    <scope>NUCLEOTIDE SEQUENCE</scope>
    <source>
        <strain evidence="2">LEGE 07310</strain>
    </source>
</reference>
<feature type="transmembrane region" description="Helical" evidence="1">
    <location>
        <begin position="73"/>
        <end position="90"/>
    </location>
</feature>
<evidence type="ECO:0000256" key="1">
    <source>
        <dbReference type="SAM" id="Phobius"/>
    </source>
</evidence>
<sequence>MYFNLLYQDLGFVAISTAFLGITGWAWRALKPYRLPQPLPSGFKIWFLTVQIGGGLVPLIVLILSLWQGQYQIAAVFISYFVLLGLQVLSESISLRWFQSTAFVMVPYLYIPYRVWQLYQGRNILASAGDAAWVKNLLLAEIGLWVLNYGLDLAQLPRLFHWADPLERGLEL</sequence>
<organism evidence="2 3">
    <name type="scientific">Vasconcelosia minhoensis LEGE 07310</name>
    <dbReference type="NCBI Taxonomy" id="915328"/>
    <lineage>
        <taxon>Bacteria</taxon>
        <taxon>Bacillati</taxon>
        <taxon>Cyanobacteriota</taxon>
        <taxon>Cyanophyceae</taxon>
        <taxon>Nodosilineales</taxon>
        <taxon>Cymatolegaceae</taxon>
        <taxon>Vasconcelosia</taxon>
        <taxon>Vasconcelosia minhoensis</taxon>
    </lineage>
</organism>